<evidence type="ECO:0000256" key="5">
    <source>
        <dbReference type="ARBA" id="ARBA00022801"/>
    </source>
</evidence>
<dbReference type="EC" id="3.4.11.-" evidence="9"/>
<dbReference type="AlphaFoldDB" id="A0A1E8EVF8"/>
<keyword evidence="2 9" id="KW-0031">Aminopeptidase</keyword>
<accession>A0A1E8EVF8</accession>
<dbReference type="PATRIC" id="fig|1121290.3.peg.2228"/>
<evidence type="ECO:0000256" key="3">
    <source>
        <dbReference type="ARBA" id="ARBA00022670"/>
    </source>
</evidence>
<dbReference type="SUPFAM" id="SSF53187">
    <property type="entry name" value="Zn-dependent exopeptidases"/>
    <property type="match status" value="1"/>
</dbReference>
<evidence type="ECO:0000256" key="1">
    <source>
        <dbReference type="ARBA" id="ARBA00006272"/>
    </source>
</evidence>
<feature type="binding site" evidence="8">
    <location>
        <position position="196"/>
    </location>
    <ligand>
        <name>Zn(2+)</name>
        <dbReference type="ChEBI" id="CHEBI:29105"/>
        <label>2</label>
    </ligand>
</feature>
<proteinExistence type="inferred from homology"/>
<evidence type="ECO:0000313" key="10">
    <source>
        <dbReference type="Proteomes" id="UP000175744"/>
    </source>
</evidence>
<dbReference type="GO" id="GO:0046872">
    <property type="term" value="F:metal ion binding"/>
    <property type="evidence" value="ECO:0007669"/>
    <property type="project" value="UniProtKB-UniRule"/>
</dbReference>
<keyword evidence="4 8" id="KW-0479">Metal-binding</keyword>
<dbReference type="EMBL" id="LZFO01000052">
    <property type="protein sequence ID" value="OFH99505.1"/>
    <property type="molecule type" value="Genomic_DNA"/>
</dbReference>
<dbReference type="PANTHER" id="PTHR32481">
    <property type="entry name" value="AMINOPEPTIDASE"/>
    <property type="match status" value="1"/>
</dbReference>
<dbReference type="Gene3D" id="2.40.30.40">
    <property type="entry name" value="Peptidase M42, domain 2"/>
    <property type="match status" value="1"/>
</dbReference>
<dbReference type="InterPro" id="IPR023367">
    <property type="entry name" value="Peptidase_M42_dom2"/>
</dbReference>
<feature type="binding site" evidence="8">
    <location>
        <position position="302"/>
    </location>
    <ligand>
        <name>Zn(2+)</name>
        <dbReference type="ChEBI" id="CHEBI:29105"/>
        <label>2</label>
    </ligand>
</feature>
<dbReference type="STRING" id="1121290.CLAOCE_22100"/>
<comment type="cofactor">
    <cofactor evidence="8">
        <name>a divalent metal cation</name>
        <dbReference type="ChEBI" id="CHEBI:60240"/>
    </cofactor>
    <text evidence="8">Binds 2 divalent metal cations per subunit.</text>
</comment>
<dbReference type="Pfam" id="PF05343">
    <property type="entry name" value="Peptidase_M42"/>
    <property type="match status" value="1"/>
</dbReference>
<dbReference type="GO" id="GO:0004177">
    <property type="term" value="F:aminopeptidase activity"/>
    <property type="evidence" value="ECO:0007669"/>
    <property type="project" value="UniProtKB-UniRule"/>
</dbReference>
<evidence type="ECO:0000256" key="7">
    <source>
        <dbReference type="PIRSR" id="PIRSR001123-1"/>
    </source>
</evidence>
<feature type="active site" description="Proton acceptor" evidence="7">
    <location>
        <position position="195"/>
    </location>
</feature>
<keyword evidence="3" id="KW-0645">Protease</keyword>
<name>A0A1E8EVF8_9CLOT</name>
<reference evidence="9 10" key="1">
    <citation type="submission" date="2016-06" db="EMBL/GenBank/DDBJ databases">
        <title>Genome sequence of Clostridium acetireducens DSM 10703.</title>
        <authorList>
            <person name="Poehlein A."/>
            <person name="Fluechter S."/>
            <person name="Duerre P."/>
            <person name="Daniel R."/>
        </authorList>
    </citation>
    <scope>NUCLEOTIDE SEQUENCE [LARGE SCALE GENOMIC DNA]</scope>
    <source>
        <strain evidence="9 10">DSM 10703</strain>
    </source>
</reference>
<dbReference type="OrthoDB" id="9772053at2"/>
<comment type="caution">
    <text evidence="9">The sequence shown here is derived from an EMBL/GenBank/DDBJ whole genome shotgun (WGS) entry which is preliminary data.</text>
</comment>
<dbReference type="SUPFAM" id="SSF101821">
    <property type="entry name" value="Aminopeptidase/glucanase lid domain"/>
    <property type="match status" value="1"/>
</dbReference>
<evidence type="ECO:0000256" key="6">
    <source>
        <dbReference type="PIRNR" id="PIRNR001123"/>
    </source>
</evidence>
<feature type="binding site" evidence="8">
    <location>
        <position position="62"/>
    </location>
    <ligand>
        <name>Zn(2+)</name>
        <dbReference type="ChEBI" id="CHEBI:29105"/>
        <label>1</label>
    </ligand>
</feature>
<evidence type="ECO:0000256" key="8">
    <source>
        <dbReference type="PIRSR" id="PIRSR001123-2"/>
    </source>
</evidence>
<evidence type="ECO:0000256" key="4">
    <source>
        <dbReference type="ARBA" id="ARBA00022723"/>
    </source>
</evidence>
<feature type="binding site" evidence="8">
    <location>
        <position position="163"/>
    </location>
    <ligand>
        <name>Zn(2+)</name>
        <dbReference type="ChEBI" id="CHEBI:29105"/>
        <label>1</label>
    </ligand>
</feature>
<evidence type="ECO:0000256" key="2">
    <source>
        <dbReference type="ARBA" id="ARBA00022438"/>
    </source>
</evidence>
<organism evidence="9 10">
    <name type="scientific">Clostridium acetireducens DSM 10703</name>
    <dbReference type="NCBI Taxonomy" id="1121290"/>
    <lineage>
        <taxon>Bacteria</taxon>
        <taxon>Bacillati</taxon>
        <taxon>Bacillota</taxon>
        <taxon>Clostridia</taxon>
        <taxon>Eubacteriales</taxon>
        <taxon>Clostridiaceae</taxon>
        <taxon>Clostridium</taxon>
    </lineage>
</organism>
<dbReference type="PANTHER" id="PTHR32481:SF0">
    <property type="entry name" value="AMINOPEPTIDASE YPDE-RELATED"/>
    <property type="match status" value="1"/>
</dbReference>
<dbReference type="Proteomes" id="UP000175744">
    <property type="component" value="Unassembled WGS sequence"/>
</dbReference>
<comment type="similarity">
    <text evidence="1 6">Belongs to the peptidase M42 family.</text>
</comment>
<dbReference type="PIRSF" id="PIRSF001123">
    <property type="entry name" value="PepA_GA"/>
    <property type="match status" value="1"/>
</dbReference>
<dbReference type="InterPro" id="IPR008007">
    <property type="entry name" value="Peptidase_M42"/>
</dbReference>
<keyword evidence="5 9" id="KW-0378">Hydrolase</keyword>
<dbReference type="GO" id="GO:0006508">
    <property type="term" value="P:proteolysis"/>
    <property type="evidence" value="ECO:0007669"/>
    <property type="project" value="UniProtKB-KW"/>
</dbReference>
<sequence length="338" mass="38276">MNNIDIFKKLCLYSVPSGRENWAYPLIKNIFGEYGSISISKLNNLYVHKKGQRDDSLLVMAHIDEVFLIITEILDNGLLKFKSYGIDIKTLISKEVKVHGKKDVLGIINYEDKNENLKESTLFIDTGYDKDYLENIISIGDYVTLKKEFYTLKNNNITCKSIDNRAGIMAMYECINELKNSKHDFNAYFVCSSQEELGHRGAKSACYDIKPKLAVVVDVTFDGGNLGDNERENKLGLGPVICIGPNIHPKLVQKFINLGENYNIPYQLEVESGNTGTDAWDIQTAYEGVPTILISIPIKYMHTSVEIVNMNDVKYLGILIARFIENLKQEDLEGLLCF</sequence>
<dbReference type="InterPro" id="IPR051464">
    <property type="entry name" value="Peptidase_M42_aminopept"/>
</dbReference>
<feature type="binding site" evidence="8">
    <location>
        <position position="218"/>
    </location>
    <ligand>
        <name>Zn(2+)</name>
        <dbReference type="ChEBI" id="CHEBI:29105"/>
        <label>1</label>
    </ligand>
</feature>
<gene>
    <name evidence="9" type="primary">ysdC_3</name>
    <name evidence="9" type="ORF">CLOACE_22100</name>
</gene>
<dbReference type="RefSeq" id="WP_070111310.1">
    <property type="nucleotide sequence ID" value="NZ_LZFO01000052.1"/>
</dbReference>
<evidence type="ECO:0000313" key="9">
    <source>
        <dbReference type="EMBL" id="OFH99505.1"/>
    </source>
</evidence>
<dbReference type="Gene3D" id="3.40.630.10">
    <property type="entry name" value="Zn peptidases"/>
    <property type="match status" value="1"/>
</dbReference>
<protein>
    <submittedName>
        <fullName evidence="9">Putative aminopeptidase YsdC</fullName>
        <ecNumber evidence="9">3.4.11.-</ecNumber>
    </submittedName>
</protein>
<keyword evidence="10" id="KW-1185">Reference proteome</keyword>
<feature type="binding site" evidence="8">
    <location>
        <position position="163"/>
    </location>
    <ligand>
        <name>Zn(2+)</name>
        <dbReference type="ChEBI" id="CHEBI:29105"/>
        <label>2</label>
    </ligand>
</feature>